<dbReference type="InterPro" id="IPR013786">
    <property type="entry name" value="AcylCoA_DH/ox_N"/>
</dbReference>
<keyword evidence="1" id="KW-0560">Oxidoreductase</keyword>
<dbReference type="PIRSF" id="PIRSF016578">
    <property type="entry name" value="HsaA"/>
    <property type="match status" value="1"/>
</dbReference>
<organism evidence="4 5">
    <name type="scientific">Lentzea albida</name>
    <dbReference type="NCBI Taxonomy" id="65499"/>
    <lineage>
        <taxon>Bacteria</taxon>
        <taxon>Bacillati</taxon>
        <taxon>Actinomycetota</taxon>
        <taxon>Actinomycetes</taxon>
        <taxon>Pseudonocardiales</taxon>
        <taxon>Pseudonocardiaceae</taxon>
        <taxon>Lentzea</taxon>
    </lineage>
</organism>
<dbReference type="Pfam" id="PF02771">
    <property type="entry name" value="Acyl-CoA_dh_N"/>
    <property type="match status" value="1"/>
</dbReference>
<dbReference type="Pfam" id="PF08028">
    <property type="entry name" value="Acyl-CoA_dh_2"/>
    <property type="match status" value="1"/>
</dbReference>
<dbReference type="InterPro" id="IPR046373">
    <property type="entry name" value="Acyl-CoA_Oxase/DH_mid-dom_sf"/>
</dbReference>
<evidence type="ECO:0000313" key="5">
    <source>
        <dbReference type="Proteomes" id="UP000199503"/>
    </source>
</evidence>
<dbReference type="STRING" id="65499.SAMN04488000_11736"/>
<feature type="domain" description="Acyl-CoA dehydrogenase C-terminal" evidence="3">
    <location>
        <begin position="249"/>
        <end position="369"/>
    </location>
</feature>
<dbReference type="InterPro" id="IPR037069">
    <property type="entry name" value="AcylCoA_DH/ox_N_sf"/>
</dbReference>
<dbReference type="Gene3D" id="1.10.540.10">
    <property type="entry name" value="Acyl-CoA dehydrogenase/oxidase, N-terminal domain"/>
    <property type="match status" value="1"/>
</dbReference>
<reference evidence="5" key="1">
    <citation type="submission" date="2016-10" db="EMBL/GenBank/DDBJ databases">
        <authorList>
            <person name="Varghese N."/>
            <person name="Submissions S."/>
        </authorList>
    </citation>
    <scope>NUCLEOTIDE SEQUENCE [LARGE SCALE GENOMIC DNA]</scope>
    <source>
        <strain evidence="5">DSM 44437</strain>
    </source>
</reference>
<dbReference type="SUPFAM" id="SSF47203">
    <property type="entry name" value="Acyl-CoA dehydrogenase C-terminal domain-like"/>
    <property type="match status" value="1"/>
</dbReference>
<accession>A0A1H9V6L9</accession>
<keyword evidence="5" id="KW-1185">Reference proteome</keyword>
<feature type="domain" description="Acyl-CoA dehydrogenase/oxidase N-terminal" evidence="2">
    <location>
        <begin position="25"/>
        <end position="118"/>
    </location>
</feature>
<dbReference type="InterPro" id="IPR036250">
    <property type="entry name" value="AcylCo_DH-like_C"/>
</dbReference>
<dbReference type="Gene3D" id="1.20.140.10">
    <property type="entry name" value="Butyryl-CoA Dehydrogenase, subunit A, domain 3"/>
    <property type="match status" value="1"/>
</dbReference>
<evidence type="ECO:0000259" key="2">
    <source>
        <dbReference type="Pfam" id="PF02771"/>
    </source>
</evidence>
<dbReference type="InterPro" id="IPR009100">
    <property type="entry name" value="AcylCoA_DH/oxidase_NM_dom_sf"/>
</dbReference>
<dbReference type="PANTHER" id="PTHR43884:SF12">
    <property type="entry name" value="ISOVALERYL-COA DEHYDROGENASE, MITOCHONDRIAL-RELATED"/>
    <property type="match status" value="1"/>
</dbReference>
<name>A0A1H9V6L9_9PSEU</name>
<gene>
    <name evidence="4" type="ORF">SAMN04488000_11736</name>
</gene>
<protein>
    <submittedName>
        <fullName evidence="4">Acyl-CoA dehydrogenase</fullName>
    </submittedName>
</protein>
<dbReference type="GO" id="GO:0003995">
    <property type="term" value="F:acyl-CoA dehydrogenase activity"/>
    <property type="evidence" value="ECO:0007669"/>
    <property type="project" value="TreeGrafter"/>
</dbReference>
<dbReference type="GO" id="GO:0050660">
    <property type="term" value="F:flavin adenine dinucleotide binding"/>
    <property type="evidence" value="ECO:0007669"/>
    <property type="project" value="InterPro"/>
</dbReference>
<dbReference type="PANTHER" id="PTHR43884">
    <property type="entry name" value="ACYL-COA DEHYDROGENASE"/>
    <property type="match status" value="1"/>
</dbReference>
<dbReference type="EMBL" id="FOFV01000017">
    <property type="protein sequence ID" value="SES16887.1"/>
    <property type="molecule type" value="Genomic_DNA"/>
</dbReference>
<dbReference type="AlphaFoldDB" id="A0A1H9V6L9"/>
<proteinExistence type="predicted"/>
<evidence type="ECO:0000313" key="4">
    <source>
        <dbReference type="EMBL" id="SES16887.1"/>
    </source>
</evidence>
<dbReference type="Gene3D" id="2.40.110.10">
    <property type="entry name" value="Butyryl-CoA Dehydrogenase, subunit A, domain 2"/>
    <property type="match status" value="1"/>
</dbReference>
<dbReference type="InterPro" id="IPR013107">
    <property type="entry name" value="Acyl-CoA_DH_C"/>
</dbReference>
<dbReference type="SUPFAM" id="SSF56645">
    <property type="entry name" value="Acyl-CoA dehydrogenase NM domain-like"/>
    <property type="match status" value="1"/>
</dbReference>
<dbReference type="RefSeq" id="WP_245786498.1">
    <property type="nucleotide sequence ID" value="NZ_FOFV01000017.1"/>
</dbReference>
<evidence type="ECO:0000256" key="1">
    <source>
        <dbReference type="ARBA" id="ARBA00023002"/>
    </source>
</evidence>
<evidence type="ECO:0000259" key="3">
    <source>
        <dbReference type="Pfam" id="PF08028"/>
    </source>
</evidence>
<sequence length="396" mass="41835">MTATQAPPVARQGIGDRVAAVLPVLREHARRVDADATFPTAPLDALRHSGLMGLLVPTAHGGLGGGLDDLVRVAAELSGECLSTGMIWAMHCQQVAALAVHAGPELRADLLPRLAAGQVYVASVTSEKVKGGHLLSAHAPLRREGDRVHLERDAPIVTGGSNADGFLITMKDSDTAQPADVSLVYADRAQLTVRHAEGFSWDPMGMRGTHSGPLQLSGVVPESAIVGGAGGFREVALRTFVPVGHIAWASCWLGAARGALRAVLELVRSPAGRKQFDLDSDLLRARLARVRLDLDTTAALIAQVVRDTGLAPDPEAPDVQLRLNGLKVHAAERSFAVVDALVEVVGLRHGYLRDAPLPLERMFRDLRSASLNYANDRLLGANGALVLVDRGVGLAL</sequence>
<dbReference type="Proteomes" id="UP000199503">
    <property type="component" value="Unassembled WGS sequence"/>
</dbReference>